<proteinExistence type="predicted"/>
<sequence length="124" mass="13545">MPGPLLGTLGSVQNSEMIADYLLGRARWRLDRAELDDEGRNARAALSLFDAASYIRALGDGDRLILRLHAAGRFAHGRYDPGPEGERLIRSWNYDAPDGGPHQLLVTLADSVARGLVPGQRPSR</sequence>
<keyword evidence="2" id="KW-1185">Reference proteome</keyword>
<comment type="caution">
    <text evidence="1">The sequence shown here is derived from an EMBL/GenBank/DDBJ whole genome shotgun (WGS) entry which is preliminary data.</text>
</comment>
<accession>A0ABP6QH51</accession>
<gene>
    <name evidence="1" type="ORF">GCM10010468_60880</name>
</gene>
<evidence type="ECO:0000313" key="1">
    <source>
        <dbReference type="EMBL" id="GAA3230424.1"/>
    </source>
</evidence>
<dbReference type="Proteomes" id="UP001501237">
    <property type="component" value="Unassembled WGS sequence"/>
</dbReference>
<organism evidence="1 2">
    <name type="scientific">Actinocorallia longicatena</name>
    <dbReference type="NCBI Taxonomy" id="111803"/>
    <lineage>
        <taxon>Bacteria</taxon>
        <taxon>Bacillati</taxon>
        <taxon>Actinomycetota</taxon>
        <taxon>Actinomycetes</taxon>
        <taxon>Streptosporangiales</taxon>
        <taxon>Thermomonosporaceae</taxon>
        <taxon>Actinocorallia</taxon>
    </lineage>
</organism>
<reference evidence="2" key="1">
    <citation type="journal article" date="2019" name="Int. J. Syst. Evol. Microbiol.">
        <title>The Global Catalogue of Microorganisms (GCM) 10K type strain sequencing project: providing services to taxonomists for standard genome sequencing and annotation.</title>
        <authorList>
            <consortium name="The Broad Institute Genomics Platform"/>
            <consortium name="The Broad Institute Genome Sequencing Center for Infectious Disease"/>
            <person name="Wu L."/>
            <person name="Ma J."/>
        </authorList>
    </citation>
    <scope>NUCLEOTIDE SEQUENCE [LARGE SCALE GENOMIC DNA]</scope>
    <source>
        <strain evidence="2">JCM 9377</strain>
    </source>
</reference>
<name>A0ABP6QH51_9ACTN</name>
<evidence type="ECO:0000313" key="2">
    <source>
        <dbReference type="Proteomes" id="UP001501237"/>
    </source>
</evidence>
<protein>
    <submittedName>
        <fullName evidence="1">Uncharacterized protein</fullName>
    </submittedName>
</protein>
<dbReference type="EMBL" id="BAAAUV010000020">
    <property type="protein sequence ID" value="GAA3230424.1"/>
    <property type="molecule type" value="Genomic_DNA"/>
</dbReference>